<accession>A0A0F4YHJ7</accession>
<dbReference type="AlphaFoldDB" id="A0A0F4YHJ7"/>
<dbReference type="RefSeq" id="XP_013324256.1">
    <property type="nucleotide sequence ID" value="XM_013468802.1"/>
</dbReference>
<dbReference type="GeneID" id="25320672"/>
<reference evidence="1 2" key="1">
    <citation type="submission" date="2015-04" db="EMBL/GenBank/DDBJ databases">
        <authorList>
            <person name="Heijne W.H."/>
            <person name="Fedorova N.D."/>
            <person name="Nierman W.C."/>
            <person name="Vollebregt A.W."/>
            <person name="Zhao Z."/>
            <person name="Wu L."/>
            <person name="Kumar M."/>
            <person name="Stam H."/>
            <person name="van den Berg M.A."/>
            <person name="Pel H.J."/>
        </authorList>
    </citation>
    <scope>NUCLEOTIDE SEQUENCE [LARGE SCALE GENOMIC DNA]</scope>
    <source>
        <strain evidence="1 2">CBS 393.64</strain>
    </source>
</reference>
<organism evidence="1 2">
    <name type="scientific">Rasamsonia emersonii (strain ATCC 16479 / CBS 393.64 / IMI 116815)</name>
    <dbReference type="NCBI Taxonomy" id="1408163"/>
    <lineage>
        <taxon>Eukaryota</taxon>
        <taxon>Fungi</taxon>
        <taxon>Dikarya</taxon>
        <taxon>Ascomycota</taxon>
        <taxon>Pezizomycotina</taxon>
        <taxon>Eurotiomycetes</taxon>
        <taxon>Eurotiomycetidae</taxon>
        <taxon>Eurotiales</taxon>
        <taxon>Trichocomaceae</taxon>
        <taxon>Rasamsonia</taxon>
    </lineage>
</organism>
<evidence type="ECO:0000313" key="2">
    <source>
        <dbReference type="Proteomes" id="UP000053958"/>
    </source>
</evidence>
<protein>
    <recommendedName>
        <fullName evidence="3">Fungal N-terminal domain-containing protein</fullName>
    </recommendedName>
</protein>
<dbReference type="OrthoDB" id="443402at2759"/>
<evidence type="ECO:0000313" key="1">
    <source>
        <dbReference type="EMBL" id="KKA17644.1"/>
    </source>
</evidence>
<gene>
    <name evidence="1" type="ORF">T310_8412</name>
</gene>
<comment type="caution">
    <text evidence="1">The sequence shown here is derived from an EMBL/GenBank/DDBJ whole genome shotgun (WGS) entry which is preliminary data.</text>
</comment>
<proteinExistence type="predicted"/>
<dbReference type="EMBL" id="LASV01000591">
    <property type="protein sequence ID" value="KKA17644.1"/>
    <property type="molecule type" value="Genomic_DNA"/>
</dbReference>
<dbReference type="Proteomes" id="UP000053958">
    <property type="component" value="Unassembled WGS sequence"/>
</dbReference>
<dbReference type="STRING" id="1408163.A0A0F4YHJ7"/>
<keyword evidence="2" id="KW-1185">Reference proteome</keyword>
<evidence type="ECO:0008006" key="3">
    <source>
        <dbReference type="Google" id="ProtNLM"/>
    </source>
</evidence>
<name>A0A0F4YHJ7_RASE3</name>
<sequence>MLDPLTCLSLASNIVQFVSFTSDLISKSHQIYKSTTGTLIENTELEAITLNLESISKGFVLQPPKGTFNKFETDEALYNLSKDCQRASQDLLNGLHKLKSGEERISDLILHNINKTRLLEADFIDTTYRSNWQSQNENDVLHFSAKLSDTAEKEKDRKIRCMILDQLRFSHMVDRYESIPKALFGSLVIDSNPTQLGPSHIIPHEEAYHKCGRCGIL</sequence>